<dbReference type="RefSeq" id="WP_185766387.1">
    <property type="nucleotide sequence ID" value="NZ_RIBP01000004.1"/>
</dbReference>
<dbReference type="AlphaFoldDB" id="A0A553SMB9"/>
<name>A0A553SMB9_NIACI</name>
<evidence type="ECO:0000313" key="2">
    <source>
        <dbReference type="EMBL" id="TRZ38117.1"/>
    </source>
</evidence>
<feature type="region of interest" description="Disordered" evidence="1">
    <location>
        <begin position="93"/>
        <end position="112"/>
    </location>
</feature>
<reference evidence="3" key="1">
    <citation type="submission" date="2018-10" db="EMBL/GenBank/DDBJ databases">
        <title>FDA dAtabase for Regulatory Grade micrObial Sequences (FDA-ARGOS): Supporting development and validation of Infectious Disease Dx tests.</title>
        <authorList>
            <person name="Minogue T."/>
            <person name="Wolcott M."/>
            <person name="Wasieloski L."/>
            <person name="Aguilar W."/>
            <person name="Moore D."/>
            <person name="Tallon L."/>
            <person name="Sadzewicz L."/>
            <person name="Sengamalay N."/>
            <person name="Ott S."/>
            <person name="Godinez A."/>
            <person name="Nagaraj S."/>
            <person name="Vavikolanu K."/>
            <person name="Vyas G."/>
            <person name="Nadendla S."/>
            <person name="George J."/>
            <person name="Sichtig H."/>
        </authorList>
    </citation>
    <scope>NUCLEOTIDE SEQUENCE [LARGE SCALE GENOMIC DNA]</scope>
    <source>
        <strain evidence="3">FDAARGOS_343</strain>
    </source>
</reference>
<dbReference type="EMBL" id="RIBP01000004">
    <property type="protein sequence ID" value="TRZ38117.1"/>
    <property type="molecule type" value="Genomic_DNA"/>
</dbReference>
<sequence>MADNYINEAYMAAFAQKLFRTVFGIVRQQELAELVAQKALSASLEKSASMLKEDWEKYTLKLAVRTAINCKNSPEEQKEKLLRRFHKYPATLENELDSNHSNENKVVNMAGC</sequence>
<evidence type="ECO:0000313" key="3">
    <source>
        <dbReference type="Proteomes" id="UP000319837"/>
    </source>
</evidence>
<gene>
    <name evidence="2" type="ORF">CEQ21_22155</name>
</gene>
<comment type="caution">
    <text evidence="2">The sequence shown here is derived from an EMBL/GenBank/DDBJ whole genome shotgun (WGS) entry which is preliminary data.</text>
</comment>
<organism evidence="2 3">
    <name type="scientific">Niallia circulans</name>
    <name type="common">Bacillus circulans</name>
    <dbReference type="NCBI Taxonomy" id="1397"/>
    <lineage>
        <taxon>Bacteria</taxon>
        <taxon>Bacillati</taxon>
        <taxon>Bacillota</taxon>
        <taxon>Bacilli</taxon>
        <taxon>Bacillales</taxon>
        <taxon>Bacillaceae</taxon>
        <taxon>Niallia</taxon>
    </lineage>
</organism>
<dbReference type="Proteomes" id="UP000319837">
    <property type="component" value="Unassembled WGS sequence"/>
</dbReference>
<protein>
    <submittedName>
        <fullName evidence="2">Uncharacterized protein</fullName>
    </submittedName>
</protein>
<accession>A0A553SMB9</accession>
<proteinExistence type="predicted"/>
<evidence type="ECO:0000256" key="1">
    <source>
        <dbReference type="SAM" id="MobiDB-lite"/>
    </source>
</evidence>